<reference evidence="4 5" key="1">
    <citation type="submission" date="2018-05" db="EMBL/GenBank/DDBJ databases">
        <title>Micromonospora atacamensis sp. nov., a novel actinobacteria isolated from high altitude Atacama Desert soil.</title>
        <authorList>
            <person name="Carro L."/>
            <person name="Golinska P."/>
            <person name="Klenk H.-P."/>
            <person name="Goodfellow M."/>
        </authorList>
    </citation>
    <scope>NUCLEOTIDE SEQUENCE [LARGE SCALE GENOMIC DNA]</scope>
    <source>
        <strain evidence="4 5">5R2A7</strain>
    </source>
</reference>
<dbReference type="AlphaFoldDB" id="A0A317DBN8"/>
<dbReference type="InterPro" id="IPR000182">
    <property type="entry name" value="GNAT_dom"/>
</dbReference>
<proteinExistence type="predicted"/>
<dbReference type="SUPFAM" id="SSF55729">
    <property type="entry name" value="Acyl-CoA N-acyltransferases (Nat)"/>
    <property type="match status" value="1"/>
</dbReference>
<protein>
    <submittedName>
        <fullName evidence="4">GNAT family N-acetyltransferase</fullName>
    </submittedName>
</protein>
<evidence type="ECO:0000313" key="5">
    <source>
        <dbReference type="Proteomes" id="UP000245410"/>
    </source>
</evidence>
<dbReference type="OrthoDB" id="9799092at2"/>
<keyword evidence="2" id="KW-0012">Acyltransferase</keyword>
<comment type="caution">
    <text evidence="4">The sequence shown here is derived from an EMBL/GenBank/DDBJ whole genome shotgun (WGS) entry which is preliminary data.</text>
</comment>
<dbReference type="GO" id="GO:0016747">
    <property type="term" value="F:acyltransferase activity, transferring groups other than amino-acyl groups"/>
    <property type="evidence" value="ECO:0007669"/>
    <property type="project" value="InterPro"/>
</dbReference>
<evidence type="ECO:0000256" key="2">
    <source>
        <dbReference type="ARBA" id="ARBA00023315"/>
    </source>
</evidence>
<evidence type="ECO:0000259" key="3">
    <source>
        <dbReference type="PROSITE" id="PS51186"/>
    </source>
</evidence>
<dbReference type="Proteomes" id="UP000245410">
    <property type="component" value="Unassembled WGS sequence"/>
</dbReference>
<keyword evidence="1 4" id="KW-0808">Transferase</keyword>
<dbReference type="InterPro" id="IPR016181">
    <property type="entry name" value="Acyl_CoA_acyltransferase"/>
</dbReference>
<accession>A0A317DBN8</accession>
<dbReference type="RefSeq" id="WP_109817109.1">
    <property type="nucleotide sequence ID" value="NZ_QGKR01000162.1"/>
</dbReference>
<dbReference type="PANTHER" id="PTHR43877">
    <property type="entry name" value="AMINOALKYLPHOSPHONATE N-ACETYLTRANSFERASE-RELATED-RELATED"/>
    <property type="match status" value="1"/>
</dbReference>
<keyword evidence="5" id="KW-1185">Reference proteome</keyword>
<evidence type="ECO:0000256" key="1">
    <source>
        <dbReference type="ARBA" id="ARBA00022679"/>
    </source>
</evidence>
<gene>
    <name evidence="4" type="ORF">DKT68_09805</name>
</gene>
<dbReference type="PROSITE" id="PS51186">
    <property type="entry name" value="GNAT"/>
    <property type="match status" value="1"/>
</dbReference>
<dbReference type="Pfam" id="PF00583">
    <property type="entry name" value="Acetyltransf_1"/>
    <property type="match status" value="1"/>
</dbReference>
<dbReference type="PANTHER" id="PTHR43877:SF2">
    <property type="entry name" value="AMINOALKYLPHOSPHONATE N-ACETYLTRANSFERASE-RELATED"/>
    <property type="match status" value="1"/>
</dbReference>
<organism evidence="4 5">
    <name type="scientific">Micromonospora acroterricola</name>
    <dbReference type="NCBI Taxonomy" id="2202421"/>
    <lineage>
        <taxon>Bacteria</taxon>
        <taxon>Bacillati</taxon>
        <taxon>Actinomycetota</taxon>
        <taxon>Actinomycetes</taxon>
        <taxon>Micromonosporales</taxon>
        <taxon>Micromonosporaceae</taxon>
        <taxon>Micromonospora</taxon>
    </lineage>
</organism>
<dbReference type="InterPro" id="IPR050832">
    <property type="entry name" value="Bact_Acetyltransf"/>
</dbReference>
<dbReference type="CDD" id="cd04301">
    <property type="entry name" value="NAT_SF"/>
    <property type="match status" value="1"/>
</dbReference>
<feature type="domain" description="N-acetyltransferase" evidence="3">
    <location>
        <begin position="2"/>
        <end position="160"/>
    </location>
</feature>
<sequence>MLNLRTVTIDDWPLWREVRLAALAEAPHAFKSRLAEWHSGGEERWRSRLEMPGSYNIVALLDDQAVGMAAGVPGDNGISELRSVWVGPKARGRGVGDQLIAAVETWALRSDARTLKLAVIPGNEAAIALYRRNGFVVTGELGSLLSDGVTREQLMEKALR</sequence>
<dbReference type="EMBL" id="QGKR01000162">
    <property type="protein sequence ID" value="PWR10163.1"/>
    <property type="molecule type" value="Genomic_DNA"/>
</dbReference>
<name>A0A317DBN8_9ACTN</name>
<dbReference type="Gene3D" id="3.40.630.30">
    <property type="match status" value="1"/>
</dbReference>
<evidence type="ECO:0000313" key="4">
    <source>
        <dbReference type="EMBL" id="PWR10163.1"/>
    </source>
</evidence>